<feature type="compositionally biased region" description="Basic and acidic residues" evidence="1">
    <location>
        <begin position="291"/>
        <end position="300"/>
    </location>
</feature>
<evidence type="ECO:0000313" key="2">
    <source>
        <dbReference type="EMBL" id="CAK0839412.1"/>
    </source>
</evidence>
<evidence type="ECO:0000313" key="3">
    <source>
        <dbReference type="Proteomes" id="UP001189429"/>
    </source>
</evidence>
<comment type="caution">
    <text evidence="2">The sequence shown here is derived from an EMBL/GenBank/DDBJ whole genome shotgun (WGS) entry which is preliminary data.</text>
</comment>
<evidence type="ECO:0000256" key="1">
    <source>
        <dbReference type="SAM" id="MobiDB-lite"/>
    </source>
</evidence>
<gene>
    <name evidence="2" type="ORF">PCOR1329_LOCUS35089</name>
</gene>
<protein>
    <submittedName>
        <fullName evidence="2">Uncharacterized protein</fullName>
    </submittedName>
</protein>
<name>A0ABN9T3C8_9DINO</name>
<sequence>MAAPLFDFFESGVVKCTKRDRAWLMPAVEVLAANGIDGPQDCVEPNVRAATFQLSGPVEGEVALLERAVAKASWAAAQQVAAGAAAPSGSQGPVGALLQALHGGRKPAAHVDIAAGLGSTFSAGLPLSRWPPPRLADWAQGQAPEERRAGRPFAEEIARGVCRARGPDKKQGDLPIILQWCVAFDRWAIVAELAGRALFAASMAHEEVAMQLAFSARATRRSSAIAVFYGEIARRADVSAGLGAFDVAAAAQSQNSAIVLEVGHAPPVGAQRCATRGREGGSDCIAGGGEARGRGKEHKGNYCWQGRRPPEGAAGGSQAPVAPSKCQKRR</sequence>
<dbReference type="EMBL" id="CAUYUJ010014290">
    <property type="protein sequence ID" value="CAK0839412.1"/>
    <property type="molecule type" value="Genomic_DNA"/>
</dbReference>
<feature type="non-terminal residue" evidence="2">
    <location>
        <position position="330"/>
    </location>
</feature>
<keyword evidence="3" id="KW-1185">Reference proteome</keyword>
<dbReference type="Proteomes" id="UP001189429">
    <property type="component" value="Unassembled WGS sequence"/>
</dbReference>
<proteinExistence type="predicted"/>
<accession>A0ABN9T3C8</accession>
<organism evidence="2 3">
    <name type="scientific">Prorocentrum cordatum</name>
    <dbReference type="NCBI Taxonomy" id="2364126"/>
    <lineage>
        <taxon>Eukaryota</taxon>
        <taxon>Sar</taxon>
        <taxon>Alveolata</taxon>
        <taxon>Dinophyceae</taxon>
        <taxon>Prorocentrales</taxon>
        <taxon>Prorocentraceae</taxon>
        <taxon>Prorocentrum</taxon>
    </lineage>
</organism>
<reference evidence="2" key="1">
    <citation type="submission" date="2023-10" db="EMBL/GenBank/DDBJ databases">
        <authorList>
            <person name="Chen Y."/>
            <person name="Shah S."/>
            <person name="Dougan E. K."/>
            <person name="Thang M."/>
            <person name="Chan C."/>
        </authorList>
    </citation>
    <scope>NUCLEOTIDE SEQUENCE [LARGE SCALE GENOMIC DNA]</scope>
</reference>
<feature type="region of interest" description="Disordered" evidence="1">
    <location>
        <begin position="285"/>
        <end position="330"/>
    </location>
</feature>